<dbReference type="EMBL" id="BAAAUG010000125">
    <property type="protein sequence ID" value="GAA3131640.1"/>
    <property type="molecule type" value="Genomic_DNA"/>
</dbReference>
<evidence type="ECO:0000313" key="2">
    <source>
        <dbReference type="Proteomes" id="UP001501637"/>
    </source>
</evidence>
<evidence type="ECO:0000313" key="1">
    <source>
        <dbReference type="EMBL" id="GAA3131640.1"/>
    </source>
</evidence>
<accession>A0ABP6MZL4</accession>
<protein>
    <submittedName>
        <fullName evidence="1">Uncharacterized protein</fullName>
    </submittedName>
</protein>
<keyword evidence="2" id="KW-1185">Reference proteome</keyword>
<dbReference type="Proteomes" id="UP001501637">
    <property type="component" value="Unassembled WGS sequence"/>
</dbReference>
<organism evidence="1 2">
    <name type="scientific">Streptomyces rectiviolaceus</name>
    <dbReference type="NCBI Taxonomy" id="332591"/>
    <lineage>
        <taxon>Bacteria</taxon>
        <taxon>Bacillati</taxon>
        <taxon>Actinomycetota</taxon>
        <taxon>Actinomycetes</taxon>
        <taxon>Kitasatosporales</taxon>
        <taxon>Streptomycetaceae</taxon>
        <taxon>Streptomyces</taxon>
    </lineage>
</organism>
<sequence>MPVAVSIYLENGAHERVARVGDDLDESFLSACQAAPDGSVMSGVFSVGDTMFNEQQLEQFARELDQLPEERKTGTTRQVADMARRAAALRGYLFISGD</sequence>
<comment type="caution">
    <text evidence="1">The sequence shown here is derived from an EMBL/GenBank/DDBJ whole genome shotgun (WGS) entry which is preliminary data.</text>
</comment>
<name>A0ABP6MZL4_9ACTN</name>
<gene>
    <name evidence="1" type="ORF">GCM10010449_60860</name>
</gene>
<proteinExistence type="predicted"/>
<reference evidence="2" key="1">
    <citation type="journal article" date="2019" name="Int. J. Syst. Evol. Microbiol.">
        <title>The Global Catalogue of Microorganisms (GCM) 10K type strain sequencing project: providing services to taxonomists for standard genome sequencing and annotation.</title>
        <authorList>
            <consortium name="The Broad Institute Genomics Platform"/>
            <consortium name="The Broad Institute Genome Sequencing Center for Infectious Disease"/>
            <person name="Wu L."/>
            <person name="Ma J."/>
        </authorList>
    </citation>
    <scope>NUCLEOTIDE SEQUENCE [LARGE SCALE GENOMIC DNA]</scope>
    <source>
        <strain evidence="2">JCM 9092</strain>
    </source>
</reference>